<protein>
    <submittedName>
        <fullName evidence="2">Uncharacterized protein</fullName>
    </submittedName>
</protein>
<dbReference type="Proteomes" id="UP001383192">
    <property type="component" value="Unassembled WGS sequence"/>
</dbReference>
<dbReference type="EMBL" id="JAYKXP010000032">
    <property type="protein sequence ID" value="KAK7041834.1"/>
    <property type="molecule type" value="Genomic_DNA"/>
</dbReference>
<reference evidence="2 3" key="1">
    <citation type="submission" date="2024-01" db="EMBL/GenBank/DDBJ databases">
        <title>A draft genome for a cacao thread blight-causing isolate of Paramarasmius palmivorus.</title>
        <authorList>
            <person name="Baruah I.K."/>
            <person name="Bukari Y."/>
            <person name="Amoako-Attah I."/>
            <person name="Meinhardt L.W."/>
            <person name="Bailey B.A."/>
            <person name="Cohen S.P."/>
        </authorList>
    </citation>
    <scope>NUCLEOTIDE SEQUENCE [LARGE SCALE GENOMIC DNA]</scope>
    <source>
        <strain evidence="2 3">GH-12</strain>
    </source>
</reference>
<accession>A0AAW0CP68</accession>
<sequence>MAILEEPSSSSPQESYHANVPTVVPILIVSSGSLVATVYAIVTFEHGRGVVPWYLEHRHIKGASTRKRRKISVNDNHGEIDYITDRDHDAQDDRAMFSRNSGFSITGGQFNNVSGDQVNIQASASSEVYVLSVPQSIPTIQGES</sequence>
<proteinExistence type="predicted"/>
<evidence type="ECO:0000256" key="1">
    <source>
        <dbReference type="SAM" id="Phobius"/>
    </source>
</evidence>
<keyword evidence="1" id="KW-1133">Transmembrane helix</keyword>
<gene>
    <name evidence="2" type="ORF">VNI00_009123</name>
</gene>
<keyword evidence="1" id="KW-0472">Membrane</keyword>
<dbReference type="AlphaFoldDB" id="A0AAW0CP68"/>
<name>A0AAW0CP68_9AGAR</name>
<evidence type="ECO:0000313" key="2">
    <source>
        <dbReference type="EMBL" id="KAK7041834.1"/>
    </source>
</evidence>
<evidence type="ECO:0000313" key="3">
    <source>
        <dbReference type="Proteomes" id="UP001383192"/>
    </source>
</evidence>
<organism evidence="2 3">
    <name type="scientific">Paramarasmius palmivorus</name>
    <dbReference type="NCBI Taxonomy" id="297713"/>
    <lineage>
        <taxon>Eukaryota</taxon>
        <taxon>Fungi</taxon>
        <taxon>Dikarya</taxon>
        <taxon>Basidiomycota</taxon>
        <taxon>Agaricomycotina</taxon>
        <taxon>Agaricomycetes</taxon>
        <taxon>Agaricomycetidae</taxon>
        <taxon>Agaricales</taxon>
        <taxon>Marasmiineae</taxon>
        <taxon>Marasmiaceae</taxon>
        <taxon>Paramarasmius</taxon>
    </lineage>
</organism>
<comment type="caution">
    <text evidence="2">The sequence shown here is derived from an EMBL/GenBank/DDBJ whole genome shotgun (WGS) entry which is preliminary data.</text>
</comment>
<keyword evidence="3" id="KW-1185">Reference proteome</keyword>
<feature type="transmembrane region" description="Helical" evidence="1">
    <location>
        <begin position="20"/>
        <end position="42"/>
    </location>
</feature>
<keyword evidence="1" id="KW-0812">Transmembrane</keyword>